<dbReference type="AlphaFoldDB" id="A0A0D3HJB0"/>
<reference evidence="2" key="2">
    <citation type="submission" date="2015-03" db="UniProtKB">
        <authorList>
            <consortium name="EnsemblPlants"/>
        </authorList>
    </citation>
    <scope>IDENTIFICATION</scope>
</reference>
<feature type="compositionally biased region" description="Basic and acidic residues" evidence="1">
    <location>
        <begin position="47"/>
        <end position="67"/>
    </location>
</feature>
<sequence>MYQPQQTFFNPVFFPTHTTSPFSLPCYCPFLTPYLGAATADDDGDDDLRADGRRQGDKQKRADGRRRDDRRKRGGGATTGGRAGEGGATTTASEGQDK</sequence>
<organism evidence="2">
    <name type="scientific">Oryza barthii</name>
    <dbReference type="NCBI Taxonomy" id="65489"/>
    <lineage>
        <taxon>Eukaryota</taxon>
        <taxon>Viridiplantae</taxon>
        <taxon>Streptophyta</taxon>
        <taxon>Embryophyta</taxon>
        <taxon>Tracheophyta</taxon>
        <taxon>Spermatophyta</taxon>
        <taxon>Magnoliopsida</taxon>
        <taxon>Liliopsida</taxon>
        <taxon>Poales</taxon>
        <taxon>Poaceae</taxon>
        <taxon>BOP clade</taxon>
        <taxon>Oryzoideae</taxon>
        <taxon>Oryzeae</taxon>
        <taxon>Oryzinae</taxon>
        <taxon>Oryza</taxon>
    </lineage>
</organism>
<dbReference type="PaxDb" id="65489-OBART11G06020.1"/>
<evidence type="ECO:0000313" key="2">
    <source>
        <dbReference type="EnsemblPlants" id="OBART11G06020.1"/>
    </source>
</evidence>
<name>A0A0D3HJB0_9ORYZ</name>
<keyword evidence="3" id="KW-1185">Reference proteome</keyword>
<evidence type="ECO:0000313" key="3">
    <source>
        <dbReference type="Proteomes" id="UP000026960"/>
    </source>
</evidence>
<protein>
    <submittedName>
        <fullName evidence="2">Uncharacterized protein</fullName>
    </submittedName>
</protein>
<dbReference type="Proteomes" id="UP000026960">
    <property type="component" value="Chromosome 11"/>
</dbReference>
<dbReference type="EnsemblPlants" id="OBART11G06020.1">
    <property type="protein sequence ID" value="OBART11G06020.1"/>
    <property type="gene ID" value="OBART11G06020"/>
</dbReference>
<reference evidence="2" key="1">
    <citation type="journal article" date="2009" name="Rice">
        <title>De Novo Next Generation Sequencing of Plant Genomes.</title>
        <authorList>
            <person name="Rounsley S."/>
            <person name="Marri P.R."/>
            <person name="Yu Y."/>
            <person name="He R."/>
            <person name="Sisneros N."/>
            <person name="Goicoechea J.L."/>
            <person name="Lee S.J."/>
            <person name="Angelova A."/>
            <person name="Kudrna D."/>
            <person name="Luo M."/>
            <person name="Affourtit J."/>
            <person name="Desany B."/>
            <person name="Knight J."/>
            <person name="Niazi F."/>
            <person name="Egholm M."/>
            <person name="Wing R.A."/>
        </authorList>
    </citation>
    <scope>NUCLEOTIDE SEQUENCE [LARGE SCALE GENOMIC DNA]</scope>
    <source>
        <strain evidence="2">cv. IRGC 105608</strain>
    </source>
</reference>
<feature type="compositionally biased region" description="Gly residues" evidence="1">
    <location>
        <begin position="75"/>
        <end position="87"/>
    </location>
</feature>
<evidence type="ECO:0000256" key="1">
    <source>
        <dbReference type="SAM" id="MobiDB-lite"/>
    </source>
</evidence>
<dbReference type="Gramene" id="OBART11G06020.1">
    <property type="protein sequence ID" value="OBART11G06020.1"/>
    <property type="gene ID" value="OBART11G06020"/>
</dbReference>
<proteinExistence type="predicted"/>
<accession>A0A0D3HJB0</accession>
<dbReference type="HOGENOM" id="CLU_2336957_0_0_1"/>
<feature type="region of interest" description="Disordered" evidence="1">
    <location>
        <begin position="38"/>
        <end position="98"/>
    </location>
</feature>